<evidence type="ECO:0000313" key="8">
    <source>
        <dbReference type="Proteomes" id="UP000672657"/>
    </source>
</evidence>
<evidence type="ECO:0000256" key="3">
    <source>
        <dbReference type="ARBA" id="ARBA00023163"/>
    </source>
</evidence>
<evidence type="ECO:0000256" key="1">
    <source>
        <dbReference type="ARBA" id="ARBA00023015"/>
    </source>
</evidence>
<dbReference type="PANTHER" id="PTHR30136">
    <property type="entry name" value="HELIX-TURN-HELIX TRANSCRIPTIONAL REGULATOR, ICLR FAMILY"/>
    <property type="match status" value="1"/>
</dbReference>
<dbReference type="InterPro" id="IPR005471">
    <property type="entry name" value="Tscrpt_reg_IclR_N"/>
</dbReference>
<feature type="domain" description="IclR-ED" evidence="6">
    <location>
        <begin position="94"/>
        <end position="277"/>
    </location>
</feature>
<organism evidence="7 8">
    <name type="scientific">Cupriavidus numazuensis</name>
    <dbReference type="NCBI Taxonomy" id="221992"/>
    <lineage>
        <taxon>Bacteria</taxon>
        <taxon>Pseudomonadati</taxon>
        <taxon>Pseudomonadota</taxon>
        <taxon>Betaproteobacteria</taxon>
        <taxon>Burkholderiales</taxon>
        <taxon>Burkholderiaceae</taxon>
        <taxon>Cupriavidus</taxon>
    </lineage>
</organism>
<dbReference type="Pfam" id="PF09339">
    <property type="entry name" value="HTH_IclR"/>
    <property type="match status" value="1"/>
</dbReference>
<gene>
    <name evidence="7" type="primary">tsaQ1_11</name>
    <name evidence="7" type="ORF">LMG26411_04464</name>
</gene>
<protein>
    <submittedName>
        <fullName evidence="7">HTH-type transcriptional regulator TsaQ1/TsaQ2</fullName>
    </submittedName>
</protein>
<dbReference type="Gene3D" id="1.10.10.10">
    <property type="entry name" value="Winged helix-like DNA-binding domain superfamily/Winged helix DNA-binding domain"/>
    <property type="match status" value="1"/>
</dbReference>
<proteinExistence type="predicted"/>
<evidence type="ECO:0000259" key="6">
    <source>
        <dbReference type="PROSITE" id="PS51078"/>
    </source>
</evidence>
<dbReference type="InterPro" id="IPR029016">
    <property type="entry name" value="GAF-like_dom_sf"/>
</dbReference>
<keyword evidence="2" id="KW-0238">DNA-binding</keyword>
<keyword evidence="3" id="KW-0804">Transcription</keyword>
<keyword evidence="8" id="KW-1185">Reference proteome</keyword>
<sequence>MPEVAESSPGSTSGTRRRTVSKRGDPGGAMIVPLARGLAVLAAFGGEQRWLRNRDIVRETGIPTATVARLLHSLVETGYLRFDNDQRLYRLTAASLALGYAASADVAAQVAACAEMQKLADAHDTCVVLGTRDRLDVVVLESWAARSTPYDLRRTVSMRRCIGASAMGRALLATLPEAERAYLQGNLERKTLRNWPALRRGIAEGVSQVSALGFCTARNEWKADLVSVAVPVRVTHHAPLALACIGSEAQMGRARIERELGPRLVNVAQALQERMLNCENSAADVGKPIRQ</sequence>
<feature type="domain" description="HTH iclR-type" evidence="5">
    <location>
        <begin position="31"/>
        <end position="93"/>
    </location>
</feature>
<dbReference type="Pfam" id="PF01614">
    <property type="entry name" value="IclR_C"/>
    <property type="match status" value="1"/>
</dbReference>
<dbReference type="PROSITE" id="PS51078">
    <property type="entry name" value="ICLR_ED"/>
    <property type="match status" value="1"/>
</dbReference>
<evidence type="ECO:0000256" key="4">
    <source>
        <dbReference type="SAM" id="MobiDB-lite"/>
    </source>
</evidence>
<evidence type="ECO:0000259" key="5">
    <source>
        <dbReference type="PROSITE" id="PS51077"/>
    </source>
</evidence>
<dbReference type="InterPro" id="IPR050707">
    <property type="entry name" value="HTH_MetabolicPath_Reg"/>
</dbReference>
<dbReference type="InterPro" id="IPR036390">
    <property type="entry name" value="WH_DNA-bd_sf"/>
</dbReference>
<dbReference type="PANTHER" id="PTHR30136:SF33">
    <property type="entry name" value="TRANSCRIPTIONAL REGULATORY PROTEIN"/>
    <property type="match status" value="1"/>
</dbReference>
<reference evidence="7 8" key="1">
    <citation type="submission" date="2021-03" db="EMBL/GenBank/DDBJ databases">
        <authorList>
            <person name="Peeters C."/>
        </authorList>
    </citation>
    <scope>NUCLEOTIDE SEQUENCE [LARGE SCALE GENOMIC DNA]</scope>
    <source>
        <strain evidence="7 8">LMG 26411</strain>
    </source>
</reference>
<evidence type="ECO:0000313" key="7">
    <source>
        <dbReference type="EMBL" id="CAG2153775.1"/>
    </source>
</evidence>
<dbReference type="InterPro" id="IPR014757">
    <property type="entry name" value="Tscrpt_reg_IclR_C"/>
</dbReference>
<dbReference type="SUPFAM" id="SSF46785">
    <property type="entry name" value="Winged helix' DNA-binding domain"/>
    <property type="match status" value="1"/>
</dbReference>
<dbReference type="SMART" id="SM00346">
    <property type="entry name" value="HTH_ICLR"/>
    <property type="match status" value="1"/>
</dbReference>
<dbReference type="RefSeq" id="WP_211955449.1">
    <property type="nucleotide sequence ID" value="NZ_CAJPVI010000029.1"/>
</dbReference>
<dbReference type="PROSITE" id="PS51077">
    <property type="entry name" value="HTH_ICLR"/>
    <property type="match status" value="1"/>
</dbReference>
<name>A0ABM8TLV1_9BURK</name>
<evidence type="ECO:0000256" key="2">
    <source>
        <dbReference type="ARBA" id="ARBA00023125"/>
    </source>
</evidence>
<accession>A0ABM8TLV1</accession>
<comment type="caution">
    <text evidence="7">The sequence shown here is derived from an EMBL/GenBank/DDBJ whole genome shotgun (WGS) entry which is preliminary data.</text>
</comment>
<dbReference type="SUPFAM" id="SSF55781">
    <property type="entry name" value="GAF domain-like"/>
    <property type="match status" value="1"/>
</dbReference>
<feature type="region of interest" description="Disordered" evidence="4">
    <location>
        <begin position="1"/>
        <end position="28"/>
    </location>
</feature>
<keyword evidence="1" id="KW-0805">Transcription regulation</keyword>
<dbReference type="EMBL" id="CAJPVI010000029">
    <property type="protein sequence ID" value="CAG2153775.1"/>
    <property type="molecule type" value="Genomic_DNA"/>
</dbReference>
<dbReference type="Gene3D" id="3.30.450.40">
    <property type="match status" value="1"/>
</dbReference>
<dbReference type="InterPro" id="IPR036388">
    <property type="entry name" value="WH-like_DNA-bd_sf"/>
</dbReference>
<dbReference type="Proteomes" id="UP000672657">
    <property type="component" value="Unassembled WGS sequence"/>
</dbReference>